<keyword evidence="2" id="KW-1185">Reference proteome</keyword>
<dbReference type="AlphaFoldDB" id="A0A5A9ZWH6"/>
<dbReference type="OrthoDB" id="4277589at2"/>
<dbReference type="EMBL" id="VDFC01000083">
    <property type="protein sequence ID" value="KAA0921540.1"/>
    <property type="molecule type" value="Genomic_DNA"/>
</dbReference>
<protein>
    <submittedName>
        <fullName evidence="1">Uncharacterized protein</fullName>
    </submittedName>
</protein>
<dbReference type="Proteomes" id="UP000324965">
    <property type="component" value="Unassembled WGS sequence"/>
</dbReference>
<dbReference type="RefSeq" id="WP_149515640.1">
    <property type="nucleotide sequence ID" value="NZ_VDFC01000083.1"/>
</dbReference>
<gene>
    <name evidence="1" type="ORF">FGF04_36260</name>
</gene>
<reference evidence="1 2" key="1">
    <citation type="submission" date="2019-05" db="EMBL/GenBank/DDBJ databases">
        <authorList>
            <person name="Hariharan J."/>
            <person name="Choudoir M.J."/>
            <person name="Diebold P."/>
            <person name="Panke-Buisse K."/>
            <person name="Buckley D.H."/>
        </authorList>
    </citation>
    <scope>NUCLEOTIDE SEQUENCE [LARGE SCALE GENOMIC DNA]</scope>
    <source>
        <strain evidence="1 2">SUN51</strain>
    </source>
</reference>
<proteinExistence type="predicted"/>
<comment type="caution">
    <text evidence="1">The sequence shown here is derived from an EMBL/GenBank/DDBJ whole genome shotgun (WGS) entry which is preliminary data.</text>
</comment>
<evidence type="ECO:0000313" key="2">
    <source>
        <dbReference type="Proteomes" id="UP000324965"/>
    </source>
</evidence>
<name>A0A5A9ZWH6_9ACTN</name>
<evidence type="ECO:0000313" key="1">
    <source>
        <dbReference type="EMBL" id="KAA0921540.1"/>
    </source>
</evidence>
<sequence>MGEWVVIAEYYSDVHRTEFVCRGQETRDQALEALRKAVHTYAPSRHIAEKRRQVYRLDGQESYLVVIKGKLTQWECTLRVAELVSDSADPAVADGPQDRIPPGF</sequence>
<accession>A0A5A9ZWH6</accession>
<organism evidence="1 2">
    <name type="scientific">Streptomyces apricus</name>
    <dbReference type="NCBI Taxonomy" id="1828112"/>
    <lineage>
        <taxon>Bacteria</taxon>
        <taxon>Bacillati</taxon>
        <taxon>Actinomycetota</taxon>
        <taxon>Actinomycetes</taxon>
        <taxon>Kitasatosporales</taxon>
        <taxon>Streptomycetaceae</taxon>
        <taxon>Streptomyces</taxon>
    </lineage>
</organism>